<dbReference type="GO" id="GO:0003677">
    <property type="term" value="F:DNA binding"/>
    <property type="evidence" value="ECO:0007669"/>
    <property type="project" value="InterPro"/>
</dbReference>
<dbReference type="InterPro" id="IPR000212">
    <property type="entry name" value="DNA_helicase_UvrD/REP"/>
</dbReference>
<dbReference type="EMBL" id="JAHHHN010000001">
    <property type="protein sequence ID" value="MBW4559771.1"/>
    <property type="molecule type" value="Genomic_DNA"/>
</dbReference>
<sequence>MRKKLQSVPAEERQEALTDEQWQLAVGVLQGAPTLRREIRLEATKPDSKSSMLKQVEEQMQSLDREQHKVAIQIPNGPQRIRGLAGSGKTVVMCMKAAWMHMNYPDWDIAYTFYTKSLYGQIKSLITRFYRWWSVGDPNWNKIQVLHGWGGKDIQGMYRLVAHSMKLTARTYSEAKNVSSHKEYSEILGNCCKELRESNDELPLLFDAILIDEAQDFNFEFYKLCYSILREPKRLIWAYDEVQSLESLSIPTTIEIFGTYSHGSPIVELEGNYPDSEIEKDMILYHCYRTPRPILVTAHIFGMGLLRPQGAVQFIPTAGGWEDIGYELVAGEFKPGNKITIKRPEKNSPHGLEKLQGSQNLVQWQVFIDRKKELDWVAKEIYKNVYEDELKPDEIVVISLDWKKMKEDFIYLQAQLGQLGIQSARADEAVFRQQNNVTLTGIFRAKGNEGSVVYVIGFEQVGSNPKLIVQERNQAFTAMTRARGWCVLTGIGEKAQVSFKEIETILANYEQITFTVPDPKTIQRNLDNLEYERRRNRLKKGQDLTDKLAQVATEIDDPEIMKKVAELKELMQQKLKGSEPQSKN</sequence>
<reference evidence="1" key="2">
    <citation type="journal article" date="2022" name="Microbiol. Resour. Announc.">
        <title>Metagenome Sequencing to Explore Phylogenomics of Terrestrial Cyanobacteria.</title>
        <authorList>
            <person name="Ward R.D."/>
            <person name="Stajich J.E."/>
            <person name="Johansen J.R."/>
            <person name="Huntemann M."/>
            <person name="Clum A."/>
            <person name="Foster B."/>
            <person name="Foster B."/>
            <person name="Roux S."/>
            <person name="Palaniappan K."/>
            <person name="Varghese N."/>
            <person name="Mukherjee S."/>
            <person name="Reddy T.B.K."/>
            <person name="Daum C."/>
            <person name="Copeland A."/>
            <person name="Chen I.A."/>
            <person name="Ivanova N.N."/>
            <person name="Kyrpides N.C."/>
            <person name="Shapiro N."/>
            <person name="Eloe-Fadrosh E.A."/>
            <person name="Pietrasiak N."/>
        </authorList>
    </citation>
    <scope>NUCLEOTIDE SEQUENCE</scope>
    <source>
        <strain evidence="1">JT2-VF2</strain>
    </source>
</reference>
<reference evidence="1" key="1">
    <citation type="submission" date="2021-05" db="EMBL/GenBank/DDBJ databases">
        <authorList>
            <person name="Pietrasiak N."/>
            <person name="Ward R."/>
            <person name="Stajich J.E."/>
            <person name="Kurbessoian T."/>
        </authorList>
    </citation>
    <scope>NUCLEOTIDE SEQUENCE</scope>
    <source>
        <strain evidence="1">JT2-VF2</strain>
    </source>
</reference>
<dbReference type="GO" id="GO:0000725">
    <property type="term" value="P:recombinational repair"/>
    <property type="evidence" value="ECO:0007669"/>
    <property type="project" value="TreeGrafter"/>
</dbReference>
<evidence type="ECO:0000313" key="1">
    <source>
        <dbReference type="EMBL" id="MBW4559771.1"/>
    </source>
</evidence>
<name>A0A951UE93_9NOST</name>
<dbReference type="InterPro" id="IPR027417">
    <property type="entry name" value="P-loop_NTPase"/>
</dbReference>
<dbReference type="GO" id="GO:0005524">
    <property type="term" value="F:ATP binding"/>
    <property type="evidence" value="ECO:0007669"/>
    <property type="project" value="UniProtKB-KW"/>
</dbReference>
<dbReference type="PANTHER" id="PTHR11070">
    <property type="entry name" value="UVRD / RECB / PCRA DNA HELICASE FAMILY MEMBER"/>
    <property type="match status" value="1"/>
</dbReference>
<gene>
    <name evidence="1" type="ORF">KME32_01225</name>
</gene>
<keyword evidence="1" id="KW-0067">ATP-binding</keyword>
<accession>A0A951UE93</accession>
<proteinExistence type="predicted"/>
<dbReference type="AlphaFoldDB" id="A0A951UE93"/>
<evidence type="ECO:0000313" key="2">
    <source>
        <dbReference type="Proteomes" id="UP000715781"/>
    </source>
</evidence>
<comment type="caution">
    <text evidence="1">The sequence shown here is derived from an EMBL/GenBank/DDBJ whole genome shotgun (WGS) entry which is preliminary data.</text>
</comment>
<dbReference type="GO" id="GO:0043138">
    <property type="term" value="F:3'-5' DNA helicase activity"/>
    <property type="evidence" value="ECO:0007669"/>
    <property type="project" value="TreeGrafter"/>
</dbReference>
<organism evidence="1 2">
    <name type="scientific">Mojavia pulchra JT2-VF2</name>
    <dbReference type="NCBI Taxonomy" id="287848"/>
    <lineage>
        <taxon>Bacteria</taxon>
        <taxon>Bacillati</taxon>
        <taxon>Cyanobacteriota</taxon>
        <taxon>Cyanophyceae</taxon>
        <taxon>Nostocales</taxon>
        <taxon>Nostocaceae</taxon>
    </lineage>
</organism>
<dbReference type="PANTHER" id="PTHR11070:SF2">
    <property type="entry name" value="ATP-DEPENDENT DNA HELICASE SRS2"/>
    <property type="match status" value="1"/>
</dbReference>
<dbReference type="Gene3D" id="3.40.50.300">
    <property type="entry name" value="P-loop containing nucleotide triphosphate hydrolases"/>
    <property type="match status" value="2"/>
</dbReference>
<dbReference type="SUPFAM" id="SSF52540">
    <property type="entry name" value="P-loop containing nucleoside triphosphate hydrolases"/>
    <property type="match status" value="1"/>
</dbReference>
<protein>
    <submittedName>
        <fullName evidence="1">ATP-binding domain-containing protein</fullName>
    </submittedName>
</protein>
<keyword evidence="1" id="KW-0547">Nucleotide-binding</keyword>
<dbReference type="Proteomes" id="UP000715781">
    <property type="component" value="Unassembled WGS sequence"/>
</dbReference>